<evidence type="ECO:0000313" key="3">
    <source>
        <dbReference type="Proteomes" id="UP000264719"/>
    </source>
</evidence>
<gene>
    <name evidence="2" type="ORF">DCS45_00040</name>
</gene>
<proteinExistence type="predicted"/>
<dbReference type="InterPro" id="IPR045761">
    <property type="entry name" value="ODP_dom"/>
</dbReference>
<dbReference type="RefSeq" id="WP_339856475.1">
    <property type="nucleotide sequence ID" value="NZ_CAXAXR010000041.1"/>
</dbReference>
<feature type="domain" description="ODP" evidence="1">
    <location>
        <begin position="28"/>
        <end position="222"/>
    </location>
</feature>
<accession>A0A348W6T9</accession>
<protein>
    <recommendedName>
        <fullName evidence="1">ODP domain-containing protein</fullName>
    </recommendedName>
</protein>
<organism evidence="2 3">
    <name type="scientific">Roseovarius nubinhibens</name>
    <dbReference type="NCBI Taxonomy" id="314263"/>
    <lineage>
        <taxon>Bacteria</taxon>
        <taxon>Pseudomonadati</taxon>
        <taxon>Pseudomonadota</taxon>
        <taxon>Alphaproteobacteria</taxon>
        <taxon>Rhodobacterales</taxon>
        <taxon>Roseobacteraceae</taxon>
        <taxon>Roseovarius</taxon>
    </lineage>
</organism>
<dbReference type="Proteomes" id="UP000264719">
    <property type="component" value="Unassembled WGS sequence"/>
</dbReference>
<sequence length="245" mass="27998">MLRHVRDDLYQIGESVAGRDGWHEAVRVYVLLNDGCPLLFDSGSHIHRGAIMEELKTLLGDVAPGYVFLTHTELPHTGNIQAILEVWPETKLVASSAILPHVELPWWVREEQVLYGYAGTDEIYGGRHISFLDGILKDQPGTHWMYDARSGTLFTADAFGYLYPGEADLKFDDELRVEVEWLRRYHESAFRFLPQVSGAKLLAEIDQVFDKRDVRVIAPTHGNAMRQEIDRCRDRFSQAIKETCQ</sequence>
<dbReference type="Gene3D" id="3.60.15.10">
    <property type="entry name" value="Ribonuclease Z/Hydroxyacylglutathione hydrolase-like"/>
    <property type="match status" value="1"/>
</dbReference>
<comment type="caution">
    <text evidence="2">The sequence shown here is derived from an EMBL/GenBank/DDBJ whole genome shotgun (WGS) entry which is preliminary data.</text>
</comment>
<reference evidence="2 3" key="1">
    <citation type="journal article" date="2018" name="Nat. Biotechnol.">
        <title>A standardized bacterial taxonomy based on genome phylogeny substantially revises the tree of life.</title>
        <authorList>
            <person name="Parks D.H."/>
            <person name="Chuvochina M."/>
            <person name="Waite D.W."/>
            <person name="Rinke C."/>
            <person name="Skarshewski A."/>
            <person name="Chaumeil P.A."/>
            <person name="Hugenholtz P."/>
        </authorList>
    </citation>
    <scope>NUCLEOTIDE SEQUENCE [LARGE SCALE GENOMIC DNA]</scope>
    <source>
        <strain evidence="2">UBA9169</strain>
    </source>
</reference>
<dbReference type="SUPFAM" id="SSF56281">
    <property type="entry name" value="Metallo-hydrolase/oxidoreductase"/>
    <property type="match status" value="1"/>
</dbReference>
<dbReference type="PANTHER" id="PTHR43717">
    <property type="entry name" value="ANAEROBIC NITRIC OXIDE REDUCTASE FLAVORUBREDOXIN"/>
    <property type="match status" value="1"/>
</dbReference>
<dbReference type="Pfam" id="PF19583">
    <property type="entry name" value="ODP"/>
    <property type="match status" value="1"/>
</dbReference>
<evidence type="ECO:0000313" key="2">
    <source>
        <dbReference type="EMBL" id="HAR50251.1"/>
    </source>
</evidence>
<dbReference type="AlphaFoldDB" id="A0A348W6T9"/>
<dbReference type="PANTHER" id="PTHR43717:SF1">
    <property type="entry name" value="ANAEROBIC NITRIC OXIDE REDUCTASE FLAVORUBREDOXIN"/>
    <property type="match status" value="1"/>
</dbReference>
<dbReference type="InterPro" id="IPR036866">
    <property type="entry name" value="RibonucZ/Hydroxyglut_hydro"/>
</dbReference>
<name>A0A348W6T9_9RHOB</name>
<dbReference type="EMBL" id="DMVW01000001">
    <property type="protein sequence ID" value="HAR50251.1"/>
    <property type="molecule type" value="Genomic_DNA"/>
</dbReference>
<evidence type="ECO:0000259" key="1">
    <source>
        <dbReference type="Pfam" id="PF19583"/>
    </source>
</evidence>